<reference evidence="2" key="1">
    <citation type="submission" date="2021-05" db="EMBL/GenBank/DDBJ databases">
        <title>Molecular characterization for Shewanella algae harboring chromosomal blaOXA-55-like strains isolated from clinical and environment sample.</title>
        <authorList>
            <person name="Ohama Y."/>
            <person name="Aoki K."/>
            <person name="Harada S."/>
            <person name="Moriya K."/>
            <person name="Ishii Y."/>
            <person name="Tateda K."/>
        </authorList>
    </citation>
    <scope>NUCLEOTIDE SEQUENCE</scope>
    <source>
        <strain evidence="2">TUM17379</strain>
    </source>
</reference>
<gene>
    <name evidence="2" type="ORF">TUM17379_32410</name>
</gene>
<evidence type="ECO:0000313" key="2">
    <source>
        <dbReference type="EMBL" id="BCV46223.1"/>
    </source>
</evidence>
<feature type="domain" description="BRCT" evidence="1">
    <location>
        <begin position="29"/>
        <end position="111"/>
    </location>
</feature>
<dbReference type="Proteomes" id="UP000825078">
    <property type="component" value="Chromosome"/>
</dbReference>
<dbReference type="EMBL" id="AP024613">
    <property type="protein sequence ID" value="BCV46223.1"/>
    <property type="molecule type" value="Genomic_DNA"/>
</dbReference>
<dbReference type="InterPro" id="IPR036420">
    <property type="entry name" value="BRCT_dom_sf"/>
</dbReference>
<dbReference type="CDD" id="cd17748">
    <property type="entry name" value="BRCT_DNA_ligase_like"/>
    <property type="match status" value="1"/>
</dbReference>
<protein>
    <recommendedName>
        <fullName evidence="1">BRCT domain-containing protein</fullName>
    </recommendedName>
</protein>
<dbReference type="Pfam" id="PF00533">
    <property type="entry name" value="BRCT"/>
    <property type="match status" value="1"/>
</dbReference>
<dbReference type="AlphaFoldDB" id="A0AAD1KB61"/>
<name>A0AAD1KB61_9GAMM</name>
<accession>A0AAD1KB61</accession>
<dbReference type="Gene3D" id="3.40.50.10190">
    <property type="entry name" value="BRCT domain"/>
    <property type="match status" value="1"/>
</dbReference>
<proteinExistence type="predicted"/>
<organism evidence="2 3">
    <name type="scientific">Shewanella algae</name>
    <dbReference type="NCBI Taxonomy" id="38313"/>
    <lineage>
        <taxon>Bacteria</taxon>
        <taxon>Pseudomonadati</taxon>
        <taxon>Pseudomonadota</taxon>
        <taxon>Gammaproteobacteria</taxon>
        <taxon>Alteromonadales</taxon>
        <taxon>Shewanellaceae</taxon>
        <taxon>Shewanella</taxon>
    </lineage>
</organism>
<dbReference type="SUPFAM" id="SSF52113">
    <property type="entry name" value="BRCT domain"/>
    <property type="match status" value="1"/>
</dbReference>
<dbReference type="InterPro" id="IPR001357">
    <property type="entry name" value="BRCT_dom"/>
</dbReference>
<evidence type="ECO:0000313" key="3">
    <source>
        <dbReference type="Proteomes" id="UP000825078"/>
    </source>
</evidence>
<evidence type="ECO:0000259" key="1">
    <source>
        <dbReference type="PROSITE" id="PS50172"/>
    </source>
</evidence>
<dbReference type="PROSITE" id="PS50172">
    <property type="entry name" value="BRCT"/>
    <property type="match status" value="1"/>
</dbReference>
<sequence length="118" mass="13366">MGVFVIFLLFSPPKAGTFECFDPVTVLQFSDTEFCFTGKFRNGSRSQIEQRLLQLGGFPSKCVRKTTRYLVVGSEGNENWLTSSFGRKIKQAMEYKEAGQDLLIIPEDVWIQVSNNSL</sequence>